<gene>
    <name evidence="2" type="ORF">AQJ66_13580</name>
</gene>
<keyword evidence="1" id="KW-1133">Transmembrane helix</keyword>
<feature type="transmembrane region" description="Helical" evidence="1">
    <location>
        <begin position="70"/>
        <end position="93"/>
    </location>
</feature>
<keyword evidence="1" id="KW-0812">Transmembrane</keyword>
<name>A0A101T4H7_9ACTN</name>
<evidence type="ECO:0000313" key="2">
    <source>
        <dbReference type="EMBL" id="KUN85534.1"/>
    </source>
</evidence>
<sequence length="164" mass="17950">MVGSLLLHDIPTPVTLALLPLFIASWWQDWRSARTATSYFSGELVGFDALTAGNYVALVDGWRRPAPQGAWLSTATLISWAGVFAIYVAWNVAVMRKADQATRKAFLRFTLAELPLLAIGIALIAVQTTVGWDIRWLQPVGVGLLAASHAALLVMWRVMSAKED</sequence>
<proteinExistence type="predicted"/>
<dbReference type="AlphaFoldDB" id="A0A101T4H7"/>
<evidence type="ECO:0000256" key="1">
    <source>
        <dbReference type="SAM" id="Phobius"/>
    </source>
</evidence>
<dbReference type="Proteomes" id="UP000053024">
    <property type="component" value="Unassembled WGS sequence"/>
</dbReference>
<accession>A0A101T4H7</accession>
<protein>
    <submittedName>
        <fullName evidence="2">Uncharacterized protein</fullName>
    </submittedName>
</protein>
<evidence type="ECO:0000313" key="3">
    <source>
        <dbReference type="Proteomes" id="UP000053024"/>
    </source>
</evidence>
<feature type="transmembrane region" description="Helical" evidence="1">
    <location>
        <begin position="136"/>
        <end position="156"/>
    </location>
</feature>
<dbReference type="STRING" id="285568.AQJ66_13580"/>
<comment type="caution">
    <text evidence="2">The sequence shown here is derived from an EMBL/GenBank/DDBJ whole genome shotgun (WGS) entry which is preliminary data.</text>
</comment>
<keyword evidence="3" id="KW-1185">Reference proteome</keyword>
<feature type="transmembrane region" description="Helical" evidence="1">
    <location>
        <begin position="39"/>
        <end position="58"/>
    </location>
</feature>
<feature type="transmembrane region" description="Helical" evidence="1">
    <location>
        <begin position="6"/>
        <end position="27"/>
    </location>
</feature>
<reference evidence="2 3" key="1">
    <citation type="submission" date="2015-10" db="EMBL/GenBank/DDBJ databases">
        <title>Draft genome sequence of Streptomyces bungoensis DSM 41781, type strain for the species Streptomyces bungoensis.</title>
        <authorList>
            <person name="Ruckert C."/>
            <person name="Winkler A."/>
            <person name="Kalinowski J."/>
            <person name="Kampfer P."/>
            <person name="Glaeser S."/>
        </authorList>
    </citation>
    <scope>NUCLEOTIDE SEQUENCE [LARGE SCALE GENOMIC DNA]</scope>
    <source>
        <strain evidence="2 3">DSM 41781</strain>
    </source>
</reference>
<keyword evidence="1" id="KW-0472">Membrane</keyword>
<feature type="transmembrane region" description="Helical" evidence="1">
    <location>
        <begin position="105"/>
        <end position="130"/>
    </location>
</feature>
<organism evidence="2 3">
    <name type="scientific">Streptomyces bungoensis</name>
    <dbReference type="NCBI Taxonomy" id="285568"/>
    <lineage>
        <taxon>Bacteria</taxon>
        <taxon>Bacillati</taxon>
        <taxon>Actinomycetota</taxon>
        <taxon>Actinomycetes</taxon>
        <taxon>Kitasatosporales</taxon>
        <taxon>Streptomycetaceae</taxon>
        <taxon>Streptomyces</taxon>
    </lineage>
</organism>
<dbReference type="EMBL" id="LMWX01000019">
    <property type="protein sequence ID" value="KUN85534.1"/>
    <property type="molecule type" value="Genomic_DNA"/>
</dbReference>